<evidence type="ECO:0000259" key="2">
    <source>
        <dbReference type="Pfam" id="PF01551"/>
    </source>
</evidence>
<sequence length="341" mass="34665">MKLKQILALAVCAVAGLVLCGAGLVGTGFGVGGDTGVCLHALASTGGVSGFDGEQTGHAATIVAVGARLKVPPRGWVVAVATAMQESGLRNLPGGDRDSVGLFQQRPSQGWGTIAQLRDPAYATTKFYQRLLTMPGWEAMPVTVAAQAVQRSAYPDAYAKHEPAATALVAAVADATAGLPVCPPVGAQGWIAPVKAPIVSGFRTGDRPNHQGVDLGAPRGTLIRAAAAGRVVQAICNIDPASHGCDRDGSPTVGGCGWYVDLDHGDGVLTRYCHMAARPLVHIGQQVTAGQPLGHVGSSGNSSGPHLHFEVHVRGDAGPAGAVPPTEWMAAHGAPLGQPQP</sequence>
<dbReference type="Pfam" id="PF01551">
    <property type="entry name" value="Peptidase_M23"/>
    <property type="match status" value="1"/>
</dbReference>
<feature type="domain" description="M23ase beta-sheet core" evidence="2">
    <location>
        <begin position="209"/>
        <end position="316"/>
    </location>
</feature>
<dbReference type="EMBL" id="BMQB01000003">
    <property type="protein sequence ID" value="GGJ89966.1"/>
    <property type="molecule type" value="Genomic_DNA"/>
</dbReference>
<dbReference type="AlphaFoldDB" id="A0A8J3FC54"/>
<dbReference type="PANTHER" id="PTHR21666">
    <property type="entry name" value="PEPTIDASE-RELATED"/>
    <property type="match status" value="1"/>
</dbReference>
<dbReference type="GO" id="GO:0004222">
    <property type="term" value="F:metalloendopeptidase activity"/>
    <property type="evidence" value="ECO:0007669"/>
    <property type="project" value="TreeGrafter"/>
</dbReference>
<feature type="region of interest" description="Disordered" evidence="1">
    <location>
        <begin position="318"/>
        <end position="341"/>
    </location>
</feature>
<gene>
    <name evidence="3" type="ORF">GCM10010123_19720</name>
</gene>
<dbReference type="InterPro" id="IPR050570">
    <property type="entry name" value="Cell_wall_metabolism_enzyme"/>
</dbReference>
<dbReference type="PANTHER" id="PTHR21666:SF270">
    <property type="entry name" value="MUREIN HYDROLASE ACTIVATOR ENVC"/>
    <property type="match status" value="1"/>
</dbReference>
<protein>
    <recommendedName>
        <fullName evidence="2">M23ase beta-sheet core domain-containing protein</fullName>
    </recommendedName>
</protein>
<organism evidence="3 4">
    <name type="scientific">Pilimelia anulata</name>
    <dbReference type="NCBI Taxonomy" id="53371"/>
    <lineage>
        <taxon>Bacteria</taxon>
        <taxon>Bacillati</taxon>
        <taxon>Actinomycetota</taxon>
        <taxon>Actinomycetes</taxon>
        <taxon>Micromonosporales</taxon>
        <taxon>Micromonosporaceae</taxon>
        <taxon>Pilimelia</taxon>
    </lineage>
</organism>
<dbReference type="InterPro" id="IPR016047">
    <property type="entry name" value="M23ase_b-sheet_dom"/>
</dbReference>
<accession>A0A8J3FC54</accession>
<dbReference type="Proteomes" id="UP000649739">
    <property type="component" value="Unassembled WGS sequence"/>
</dbReference>
<reference evidence="3" key="1">
    <citation type="journal article" date="2014" name="Int. J. Syst. Evol. Microbiol.">
        <title>Complete genome sequence of Corynebacterium casei LMG S-19264T (=DSM 44701T), isolated from a smear-ripened cheese.</title>
        <authorList>
            <consortium name="US DOE Joint Genome Institute (JGI-PGF)"/>
            <person name="Walter F."/>
            <person name="Albersmeier A."/>
            <person name="Kalinowski J."/>
            <person name="Ruckert C."/>
        </authorList>
    </citation>
    <scope>NUCLEOTIDE SEQUENCE</scope>
    <source>
        <strain evidence="3">JCM 3090</strain>
    </source>
</reference>
<evidence type="ECO:0000256" key="1">
    <source>
        <dbReference type="SAM" id="MobiDB-lite"/>
    </source>
</evidence>
<name>A0A8J3FC54_9ACTN</name>
<proteinExistence type="predicted"/>
<evidence type="ECO:0000313" key="4">
    <source>
        <dbReference type="Proteomes" id="UP000649739"/>
    </source>
</evidence>
<dbReference type="CDD" id="cd12797">
    <property type="entry name" value="M23_peptidase"/>
    <property type="match status" value="1"/>
</dbReference>
<reference evidence="3" key="2">
    <citation type="submission" date="2020-09" db="EMBL/GenBank/DDBJ databases">
        <authorList>
            <person name="Sun Q."/>
            <person name="Ohkuma M."/>
        </authorList>
    </citation>
    <scope>NUCLEOTIDE SEQUENCE</scope>
    <source>
        <strain evidence="3">JCM 3090</strain>
    </source>
</reference>
<keyword evidence="4" id="KW-1185">Reference proteome</keyword>
<dbReference type="RefSeq" id="WP_189169750.1">
    <property type="nucleotide sequence ID" value="NZ_BMQB01000003.1"/>
</dbReference>
<dbReference type="Gene3D" id="2.70.70.10">
    <property type="entry name" value="Glucose Permease (Domain IIA)"/>
    <property type="match status" value="1"/>
</dbReference>
<dbReference type="SUPFAM" id="SSF51261">
    <property type="entry name" value="Duplicated hybrid motif"/>
    <property type="match status" value="1"/>
</dbReference>
<dbReference type="InterPro" id="IPR011055">
    <property type="entry name" value="Dup_hybrid_motif"/>
</dbReference>
<comment type="caution">
    <text evidence="3">The sequence shown here is derived from an EMBL/GenBank/DDBJ whole genome shotgun (WGS) entry which is preliminary data.</text>
</comment>
<evidence type="ECO:0000313" key="3">
    <source>
        <dbReference type="EMBL" id="GGJ89966.1"/>
    </source>
</evidence>